<reference evidence="1" key="1">
    <citation type="submission" date="2022-10" db="EMBL/GenBank/DDBJ databases">
        <title>Culturing micro-colonial fungi from biological soil crusts in the Mojave desert and describing Neophaeococcomyces mojavensis, and introducing the new genera and species Taxawa tesnikishii.</title>
        <authorList>
            <person name="Kurbessoian T."/>
            <person name="Stajich J.E."/>
        </authorList>
    </citation>
    <scope>NUCLEOTIDE SEQUENCE</scope>
    <source>
        <strain evidence="1">JES_112</strain>
    </source>
</reference>
<organism evidence="1 2">
    <name type="scientific">Neophaeococcomyces mojaviensis</name>
    <dbReference type="NCBI Taxonomy" id="3383035"/>
    <lineage>
        <taxon>Eukaryota</taxon>
        <taxon>Fungi</taxon>
        <taxon>Dikarya</taxon>
        <taxon>Ascomycota</taxon>
        <taxon>Pezizomycotina</taxon>
        <taxon>Eurotiomycetes</taxon>
        <taxon>Chaetothyriomycetidae</taxon>
        <taxon>Chaetothyriales</taxon>
        <taxon>Chaetothyriales incertae sedis</taxon>
        <taxon>Neophaeococcomyces</taxon>
    </lineage>
</organism>
<evidence type="ECO:0000313" key="1">
    <source>
        <dbReference type="EMBL" id="KAJ9655746.1"/>
    </source>
</evidence>
<gene>
    <name evidence="1" type="ORF">H2198_005452</name>
</gene>
<dbReference type="Proteomes" id="UP001172386">
    <property type="component" value="Unassembled WGS sequence"/>
</dbReference>
<proteinExistence type="predicted"/>
<protein>
    <submittedName>
        <fullName evidence="1">Uncharacterized protein</fullName>
    </submittedName>
</protein>
<dbReference type="EMBL" id="JAPDRQ010000090">
    <property type="protein sequence ID" value="KAJ9655746.1"/>
    <property type="molecule type" value="Genomic_DNA"/>
</dbReference>
<name>A0ACC3A650_9EURO</name>
<keyword evidence="2" id="KW-1185">Reference proteome</keyword>
<sequence length="316" mass="34338">MLRPFHTPLVWLDTDEQFFPSDISAHLANTHPTVDGAEVTGAPSPLTLDNLDQLNNLGGTNVYLTANDDWTTGPTWTRGVRPDGNGRTTGAVSCAIVVRNKSDSTLNAFYFYFYSYNQGNEILLQELGDHLGDWEHTMVRFDTNSGAPTQLWLSAHSNGGAFTYNAIEKQGIRPVVYSARGSHANYATVGSHDHTIPNVPLENGVLVDQTDQGTLWDPVQSAYSYSVTFPDGVGADDSSAPTFTAYNGAPTGWLYYTGHWGDNQLPDSDPRQKTFFGAKKFVGGPTGPRDKQINRSKVCPDNGIICVVRDTLAGGS</sequence>
<evidence type="ECO:0000313" key="2">
    <source>
        <dbReference type="Proteomes" id="UP001172386"/>
    </source>
</evidence>
<accession>A0ACC3A650</accession>
<comment type="caution">
    <text evidence="1">The sequence shown here is derived from an EMBL/GenBank/DDBJ whole genome shotgun (WGS) entry which is preliminary data.</text>
</comment>